<evidence type="ECO:0000313" key="5">
    <source>
        <dbReference type="EMBL" id="MCC2221777.1"/>
    </source>
</evidence>
<comment type="caution">
    <text evidence="5">The sequence shown here is derived from an EMBL/GenBank/DDBJ whole genome shotgun (WGS) entry which is preliminary data.</text>
</comment>
<gene>
    <name evidence="5" type="ORF">LKD48_09045</name>
</gene>
<proteinExistence type="inferred from homology"/>
<dbReference type="PANTHER" id="PTHR36845">
    <property type="entry name" value="HYDROLASE, PUTATIVE (AFU_ORTHOLOGUE AFUA_7G05090)-RELATED"/>
    <property type="match status" value="1"/>
</dbReference>
<feature type="binding site" evidence="4">
    <location>
        <position position="148"/>
    </location>
    <ligand>
        <name>substrate</name>
    </ligand>
</feature>
<evidence type="ECO:0000256" key="2">
    <source>
        <dbReference type="ARBA" id="ARBA00038358"/>
    </source>
</evidence>
<dbReference type="EMBL" id="JAJEQN010000020">
    <property type="protein sequence ID" value="MCC2221777.1"/>
    <property type="molecule type" value="Genomic_DNA"/>
</dbReference>
<evidence type="ECO:0000313" key="6">
    <source>
        <dbReference type="Proteomes" id="UP001198200"/>
    </source>
</evidence>
<organism evidence="5 6">
    <name type="scientific">Anthropogastromicrobium aceti</name>
    <dbReference type="NCBI Taxonomy" id="2981768"/>
    <lineage>
        <taxon>Bacteria</taxon>
        <taxon>Bacillati</taxon>
        <taxon>Bacillota</taxon>
        <taxon>Clostridia</taxon>
        <taxon>Lachnospirales</taxon>
        <taxon>Lachnospiraceae</taxon>
        <taxon>Anthropogastromicrobium</taxon>
    </lineage>
</organism>
<keyword evidence="6" id="KW-1185">Reference proteome</keyword>
<dbReference type="SUPFAM" id="SSF48208">
    <property type="entry name" value="Six-hairpin glycosidases"/>
    <property type="match status" value="1"/>
</dbReference>
<feature type="binding site" evidence="4">
    <location>
        <position position="85"/>
    </location>
    <ligand>
        <name>substrate</name>
    </ligand>
</feature>
<keyword evidence="1 5" id="KW-0378">Hydrolase</keyword>
<dbReference type="GO" id="GO:0052757">
    <property type="term" value="F:chondroitin hydrolase activity"/>
    <property type="evidence" value="ECO:0007669"/>
    <property type="project" value="TreeGrafter"/>
</dbReference>
<dbReference type="Pfam" id="PF07470">
    <property type="entry name" value="Glyco_hydro_88"/>
    <property type="match status" value="1"/>
</dbReference>
<feature type="active site" description="Nucleophile" evidence="3">
    <location>
        <position position="85"/>
    </location>
</feature>
<sequence length="366" mass="41983">MQWVSEKSKDKIPYLTINGTHDDRSDLSKEWRADDGLNWWTNGFWGGILWMMYQASGRERYAEIARISEEKMDTCFDGYYGLHHDVGFMWRPTAAADYDLTHNKESRKRALHAANLLAGRFNPVGQYIRAWNDIPGSDDDTRGWAIIDCMLNLSLLYWASEETGDSRFRQIAMLHADTAQKYFVRPDGSVNHIIEFNPETGEFVRAYGGQGYCEGSAWTRGQGWAVYGFMISYIHTGKQEYLDTAKRIAHYIMANIPDNGIIPVDFRQPKEPAWEDSSGACVIANGLIELAKHVPELEKDMYIRAAVKILKAIDQTRANWGTDCDSIVLNCTGAYHSPDHHFTMVYADFYFIEAVLKLRGNDYFMW</sequence>
<feature type="active site" description="Proton donor" evidence="3">
    <location>
        <position position="148"/>
    </location>
</feature>
<dbReference type="Proteomes" id="UP001198200">
    <property type="component" value="Unassembled WGS sequence"/>
</dbReference>
<protein>
    <submittedName>
        <fullName evidence="5">Glycoside hydrolase family 88 protein</fullName>
    </submittedName>
</protein>
<dbReference type="PANTHER" id="PTHR36845:SF1">
    <property type="entry name" value="HYDROLASE, PUTATIVE (AFU_ORTHOLOGUE AFUA_7G05090)-RELATED"/>
    <property type="match status" value="1"/>
</dbReference>
<dbReference type="InterPro" id="IPR052369">
    <property type="entry name" value="UG_Glycosaminoglycan_Hydrolase"/>
</dbReference>
<dbReference type="InterPro" id="IPR010905">
    <property type="entry name" value="Glyco_hydro_88"/>
</dbReference>
<dbReference type="Gene3D" id="1.50.10.10">
    <property type="match status" value="1"/>
</dbReference>
<dbReference type="AlphaFoldDB" id="A0AAE3E5R0"/>
<feature type="binding site" evidence="4">
    <location>
        <position position="337"/>
    </location>
    <ligand>
        <name>substrate</name>
    </ligand>
</feature>
<feature type="binding site" evidence="4">
    <location>
        <position position="224"/>
    </location>
    <ligand>
        <name>substrate</name>
    </ligand>
</feature>
<evidence type="ECO:0000256" key="4">
    <source>
        <dbReference type="PIRSR" id="PIRSR610905-2"/>
    </source>
</evidence>
<feature type="binding site" evidence="4">
    <location>
        <position position="220"/>
    </location>
    <ligand>
        <name>substrate</name>
    </ligand>
</feature>
<dbReference type="InterPro" id="IPR008928">
    <property type="entry name" value="6-hairpin_glycosidase_sf"/>
</dbReference>
<evidence type="ECO:0000256" key="3">
    <source>
        <dbReference type="PIRSR" id="PIRSR610905-1"/>
    </source>
</evidence>
<accession>A0AAE3E5R0</accession>
<name>A0AAE3E5R0_9FIRM</name>
<evidence type="ECO:0000256" key="1">
    <source>
        <dbReference type="ARBA" id="ARBA00022801"/>
    </source>
</evidence>
<dbReference type="InterPro" id="IPR012341">
    <property type="entry name" value="6hp_glycosidase-like_sf"/>
</dbReference>
<dbReference type="GO" id="GO:0000272">
    <property type="term" value="P:polysaccharide catabolic process"/>
    <property type="evidence" value="ECO:0007669"/>
    <property type="project" value="TreeGrafter"/>
</dbReference>
<reference evidence="5 6" key="1">
    <citation type="submission" date="2021-10" db="EMBL/GenBank/DDBJ databases">
        <title>Anaerobic single-cell dispensing facilitates the cultivation of human gut bacteria.</title>
        <authorList>
            <person name="Afrizal A."/>
        </authorList>
    </citation>
    <scope>NUCLEOTIDE SEQUENCE [LARGE SCALE GENOMIC DNA]</scope>
    <source>
        <strain evidence="5 6">CLA-AA-H224</strain>
    </source>
</reference>
<comment type="similarity">
    <text evidence="2">Belongs to the glycosyl hydrolase 88 family.</text>
</comment>